<proteinExistence type="predicted"/>
<sequence>MTDTLRVTLISGSLRQASYSQVILNSIATLLPADSRISSLDIGAYPHYDQDLEDAGLPDVVRAGRQQIADSDAVIVVTPEFNHGIPGVLKNTLDWLSRPAFKSTFAAKPVFFVTHAPGPLGGVRAQYQLRETFASMLCLLPPVKEVAISAVADKLTDGQLTDSRTLESLQRSLQDFLRGARLQHRYE</sequence>
<organism evidence="2 3">
    <name type="scientific">Proteobacteria bacterium 228</name>
    <dbReference type="NCBI Taxonomy" id="2083153"/>
    <lineage>
        <taxon>Bacteria</taxon>
        <taxon>Pseudomonadati</taxon>
        <taxon>Pseudomonadota</taxon>
    </lineage>
</organism>
<dbReference type="EMBL" id="PRLP01000009">
    <property type="protein sequence ID" value="PPC78876.1"/>
    <property type="molecule type" value="Genomic_DNA"/>
</dbReference>
<evidence type="ECO:0000313" key="2">
    <source>
        <dbReference type="EMBL" id="PPC78876.1"/>
    </source>
</evidence>
<dbReference type="OrthoDB" id="5292146at2"/>
<dbReference type="GO" id="GO:0005829">
    <property type="term" value="C:cytosol"/>
    <property type="evidence" value="ECO:0007669"/>
    <property type="project" value="TreeGrafter"/>
</dbReference>
<evidence type="ECO:0000313" key="3">
    <source>
        <dbReference type="Proteomes" id="UP000238196"/>
    </source>
</evidence>
<dbReference type="GO" id="GO:0010181">
    <property type="term" value="F:FMN binding"/>
    <property type="evidence" value="ECO:0007669"/>
    <property type="project" value="TreeGrafter"/>
</dbReference>
<dbReference type="PANTHER" id="PTHR30543">
    <property type="entry name" value="CHROMATE REDUCTASE"/>
    <property type="match status" value="1"/>
</dbReference>
<dbReference type="GO" id="GO:0016491">
    <property type="term" value="F:oxidoreductase activity"/>
    <property type="evidence" value="ECO:0007669"/>
    <property type="project" value="InterPro"/>
</dbReference>
<dbReference type="InterPro" id="IPR029039">
    <property type="entry name" value="Flavoprotein-like_sf"/>
</dbReference>
<accession>A0A2S5KX77</accession>
<dbReference type="AlphaFoldDB" id="A0A2S5KX77"/>
<gene>
    <name evidence="2" type="ORF">C4K68_03290</name>
</gene>
<dbReference type="InterPro" id="IPR050712">
    <property type="entry name" value="NAD(P)H-dep_reductase"/>
</dbReference>
<dbReference type="Proteomes" id="UP000238196">
    <property type="component" value="Unassembled WGS sequence"/>
</dbReference>
<reference evidence="2 3" key="1">
    <citation type="submission" date="2018-02" db="EMBL/GenBank/DDBJ databases">
        <title>novel marine gammaproteobacteria from coastal saline agro ecosystem.</title>
        <authorList>
            <person name="Krishnan R."/>
            <person name="Ramesh Kumar N."/>
        </authorList>
    </citation>
    <scope>NUCLEOTIDE SEQUENCE [LARGE SCALE GENOMIC DNA]</scope>
    <source>
        <strain evidence="2 3">228</strain>
    </source>
</reference>
<dbReference type="Gene3D" id="3.40.50.360">
    <property type="match status" value="1"/>
</dbReference>
<dbReference type="SUPFAM" id="SSF52218">
    <property type="entry name" value="Flavoproteins"/>
    <property type="match status" value="1"/>
</dbReference>
<comment type="caution">
    <text evidence="2">The sequence shown here is derived from an EMBL/GenBank/DDBJ whole genome shotgun (WGS) entry which is preliminary data.</text>
</comment>
<dbReference type="InterPro" id="IPR005025">
    <property type="entry name" value="FMN_Rdtase-like_dom"/>
</dbReference>
<feature type="domain" description="NADPH-dependent FMN reductase-like" evidence="1">
    <location>
        <begin position="6"/>
        <end position="150"/>
    </location>
</feature>
<name>A0A2S5KX77_9PROT</name>
<protein>
    <submittedName>
        <fullName evidence="2">NAD(P)H-dependent oxidoreductase</fullName>
    </submittedName>
</protein>
<dbReference type="PANTHER" id="PTHR30543:SF21">
    <property type="entry name" value="NAD(P)H-DEPENDENT FMN REDUCTASE LOT6"/>
    <property type="match status" value="1"/>
</dbReference>
<dbReference type="Pfam" id="PF03358">
    <property type="entry name" value="FMN_red"/>
    <property type="match status" value="1"/>
</dbReference>
<evidence type="ECO:0000259" key="1">
    <source>
        <dbReference type="Pfam" id="PF03358"/>
    </source>
</evidence>